<dbReference type="PANTHER" id="PTHR13271">
    <property type="entry name" value="UNCHARACTERIZED PUTATIVE METHYLTRANSFERASE"/>
    <property type="match status" value="1"/>
</dbReference>
<dbReference type="Pfam" id="PF00856">
    <property type="entry name" value="SET"/>
    <property type="match status" value="1"/>
</dbReference>
<dbReference type="GO" id="GO:0005634">
    <property type="term" value="C:nucleus"/>
    <property type="evidence" value="ECO:0007669"/>
    <property type="project" value="TreeGrafter"/>
</dbReference>
<dbReference type="SUPFAM" id="SSF82199">
    <property type="entry name" value="SET domain"/>
    <property type="match status" value="1"/>
</dbReference>
<proteinExistence type="predicted"/>
<accession>A0A7S0CHY4</accession>
<dbReference type="InterPro" id="IPR050600">
    <property type="entry name" value="SETD3_SETD6_MTase"/>
</dbReference>
<dbReference type="EMBL" id="HBEL01040070">
    <property type="protein sequence ID" value="CAD8422496.1"/>
    <property type="molecule type" value="Transcribed_RNA"/>
</dbReference>
<organism evidence="3">
    <name type="scientific">Proboscia inermis</name>
    <dbReference type="NCBI Taxonomy" id="420281"/>
    <lineage>
        <taxon>Eukaryota</taxon>
        <taxon>Sar</taxon>
        <taxon>Stramenopiles</taxon>
        <taxon>Ochrophyta</taxon>
        <taxon>Bacillariophyta</taxon>
        <taxon>Coscinodiscophyceae</taxon>
        <taxon>Rhizosoleniophycidae</taxon>
        <taxon>Rhizosoleniales</taxon>
        <taxon>Rhizosoleniaceae</taxon>
        <taxon>Proboscia</taxon>
    </lineage>
</organism>
<dbReference type="PANTHER" id="PTHR13271:SF34">
    <property type="entry name" value="N-LYSINE METHYLTRANSFERASE SETD6"/>
    <property type="match status" value="1"/>
</dbReference>
<dbReference type="AlphaFoldDB" id="A0A7S0CHY4"/>
<dbReference type="Gene3D" id="3.90.1410.10">
    <property type="entry name" value="set domain protein methyltransferase, domain 1"/>
    <property type="match status" value="1"/>
</dbReference>
<feature type="signal peptide" evidence="1">
    <location>
        <begin position="1"/>
        <end position="19"/>
    </location>
</feature>
<protein>
    <recommendedName>
        <fullName evidence="2">SET domain-containing protein</fullName>
    </recommendedName>
</protein>
<sequence>MRFIALTSILLAISQDVRFHGWCEKYGIKVHDGVRLETTPKSVAGRGVFANAPLSEGDVAVAIPEHCVFIEKNLAPMFPKLSSKLKRRRKRFLWFGRILRSKEDYDELVDNLWQAELTAFASASKDADHPWGEWIGQWKRDDATHDMFKRNISWKNDQEIKNTATELHRFLPRVSFNYVEAALKMRLKRYHDLKTIYKLDDSSSTADTYSTLCSRSVQLGKNIVGIIPMFDMFNHSPQPNLALCFDGEEFTLFCTRDIQQGEELFIKYTSNDKDPNDEINELWNLIQWGF</sequence>
<evidence type="ECO:0000256" key="1">
    <source>
        <dbReference type="SAM" id="SignalP"/>
    </source>
</evidence>
<keyword evidence="1" id="KW-0732">Signal</keyword>
<evidence type="ECO:0000313" key="3">
    <source>
        <dbReference type="EMBL" id="CAD8422496.1"/>
    </source>
</evidence>
<reference evidence="3" key="1">
    <citation type="submission" date="2021-01" db="EMBL/GenBank/DDBJ databases">
        <authorList>
            <person name="Corre E."/>
            <person name="Pelletier E."/>
            <person name="Niang G."/>
            <person name="Scheremetjew M."/>
            <person name="Finn R."/>
            <person name="Kale V."/>
            <person name="Holt S."/>
            <person name="Cochrane G."/>
            <person name="Meng A."/>
            <person name="Brown T."/>
            <person name="Cohen L."/>
        </authorList>
    </citation>
    <scope>NUCLEOTIDE SEQUENCE</scope>
    <source>
        <strain evidence="3">CCAP1064/1</strain>
    </source>
</reference>
<name>A0A7S0CHY4_9STRA</name>
<dbReference type="SMART" id="SM00317">
    <property type="entry name" value="SET"/>
    <property type="match status" value="1"/>
</dbReference>
<dbReference type="InterPro" id="IPR046341">
    <property type="entry name" value="SET_dom_sf"/>
</dbReference>
<dbReference type="CDD" id="cd10527">
    <property type="entry name" value="SET_LSMT"/>
    <property type="match status" value="1"/>
</dbReference>
<feature type="domain" description="SET" evidence="2">
    <location>
        <begin position="32"/>
        <end position="269"/>
    </location>
</feature>
<evidence type="ECO:0000259" key="2">
    <source>
        <dbReference type="PROSITE" id="PS50280"/>
    </source>
</evidence>
<feature type="chain" id="PRO_5030900811" description="SET domain-containing protein" evidence="1">
    <location>
        <begin position="20"/>
        <end position="290"/>
    </location>
</feature>
<dbReference type="InterPro" id="IPR001214">
    <property type="entry name" value="SET_dom"/>
</dbReference>
<gene>
    <name evidence="3" type="ORF">PINE0816_LOCUS18653</name>
</gene>
<dbReference type="GO" id="GO:0016279">
    <property type="term" value="F:protein-lysine N-methyltransferase activity"/>
    <property type="evidence" value="ECO:0007669"/>
    <property type="project" value="TreeGrafter"/>
</dbReference>
<dbReference type="PROSITE" id="PS50280">
    <property type="entry name" value="SET"/>
    <property type="match status" value="1"/>
</dbReference>